<feature type="transmembrane region" description="Helical" evidence="1">
    <location>
        <begin position="33"/>
        <end position="51"/>
    </location>
</feature>
<keyword evidence="3" id="KW-1185">Reference proteome</keyword>
<organism evidence="2 3">
    <name type="scientific">Candidatus Chloroploca mongolica</name>
    <dbReference type="NCBI Taxonomy" id="2528176"/>
    <lineage>
        <taxon>Bacteria</taxon>
        <taxon>Bacillati</taxon>
        <taxon>Chloroflexota</taxon>
        <taxon>Chloroflexia</taxon>
        <taxon>Chloroflexales</taxon>
        <taxon>Chloroflexineae</taxon>
        <taxon>Oscillochloridaceae</taxon>
        <taxon>Candidatus Chloroploca</taxon>
    </lineage>
</organism>
<dbReference type="InterPro" id="IPR025324">
    <property type="entry name" value="DUF4230"/>
</dbReference>
<keyword evidence="1" id="KW-0472">Membrane</keyword>
<keyword evidence="1" id="KW-1133">Transmembrane helix</keyword>
<dbReference type="Proteomes" id="UP001193081">
    <property type="component" value="Unassembled WGS sequence"/>
</dbReference>
<name>A0ABS4D4U8_9CHLR</name>
<sequence>MNFVIKFFARLLQFFLALLNFLSAPLQRLLGQFVLLVALAFVIFWFFDLSLPFNRWLKLFSPSQPTILTSDIVISQIQSMSTLVTTSFDERISVEVRNEPVIFFMPSIYESVTLEVTGKILAGIDLQRIHNEDVIVNDDEIVIYIPPAHIVSQDIRTMLVRSTDGLVQGVDPALYPQGEARGRTLLLDAACRSGILSRAELDAQLALTDLLLKVGNGRKVQVIQQSPEPGEFTGCR</sequence>
<dbReference type="EMBL" id="SIJK02000002">
    <property type="protein sequence ID" value="MBP1464459.1"/>
    <property type="molecule type" value="Genomic_DNA"/>
</dbReference>
<reference evidence="2 3" key="1">
    <citation type="submission" date="2021-03" db="EMBL/GenBank/DDBJ databases">
        <authorList>
            <person name="Grouzdev D.S."/>
        </authorList>
    </citation>
    <scope>NUCLEOTIDE SEQUENCE [LARGE SCALE GENOMIC DNA]</scope>
    <source>
        <strain evidence="2 3">M50-1</strain>
    </source>
</reference>
<comment type="caution">
    <text evidence="2">The sequence shown here is derived from an EMBL/GenBank/DDBJ whole genome shotgun (WGS) entry which is preliminary data.</text>
</comment>
<gene>
    <name evidence="2" type="ORF">EYB53_001940</name>
</gene>
<keyword evidence="1" id="KW-0812">Transmembrane</keyword>
<evidence type="ECO:0000256" key="1">
    <source>
        <dbReference type="SAM" id="Phobius"/>
    </source>
</evidence>
<accession>A0ABS4D4U8</accession>
<evidence type="ECO:0000313" key="2">
    <source>
        <dbReference type="EMBL" id="MBP1464459.1"/>
    </source>
</evidence>
<dbReference type="Pfam" id="PF14014">
    <property type="entry name" value="DUF4230"/>
    <property type="match status" value="1"/>
</dbReference>
<dbReference type="RefSeq" id="WP_135476180.1">
    <property type="nucleotide sequence ID" value="NZ_SIJK02000002.1"/>
</dbReference>
<protein>
    <submittedName>
        <fullName evidence="2">DUF4230 domain-containing protein</fullName>
    </submittedName>
</protein>
<evidence type="ECO:0000313" key="3">
    <source>
        <dbReference type="Proteomes" id="UP001193081"/>
    </source>
</evidence>
<proteinExistence type="predicted"/>